<protein>
    <submittedName>
        <fullName evidence="2">Uncharacterized protein</fullName>
    </submittedName>
</protein>
<name>A0A210QP76_MIZYE</name>
<gene>
    <name evidence="2" type="ORF">KP79_PYT18252</name>
</gene>
<keyword evidence="3" id="KW-1185">Reference proteome</keyword>
<keyword evidence="1" id="KW-0175">Coiled coil</keyword>
<organism evidence="2 3">
    <name type="scientific">Mizuhopecten yessoensis</name>
    <name type="common">Japanese scallop</name>
    <name type="synonym">Patinopecten yessoensis</name>
    <dbReference type="NCBI Taxonomy" id="6573"/>
    <lineage>
        <taxon>Eukaryota</taxon>
        <taxon>Metazoa</taxon>
        <taxon>Spiralia</taxon>
        <taxon>Lophotrochozoa</taxon>
        <taxon>Mollusca</taxon>
        <taxon>Bivalvia</taxon>
        <taxon>Autobranchia</taxon>
        <taxon>Pteriomorphia</taxon>
        <taxon>Pectinida</taxon>
        <taxon>Pectinoidea</taxon>
        <taxon>Pectinidae</taxon>
        <taxon>Mizuhopecten</taxon>
    </lineage>
</organism>
<comment type="caution">
    <text evidence="2">The sequence shown here is derived from an EMBL/GenBank/DDBJ whole genome shotgun (WGS) entry which is preliminary data.</text>
</comment>
<dbReference type="AlphaFoldDB" id="A0A210QP76"/>
<dbReference type="EMBL" id="NEDP02002573">
    <property type="protein sequence ID" value="OWF50537.1"/>
    <property type="molecule type" value="Genomic_DNA"/>
</dbReference>
<dbReference type="Proteomes" id="UP000242188">
    <property type="component" value="Unassembled WGS sequence"/>
</dbReference>
<reference evidence="2 3" key="1">
    <citation type="journal article" date="2017" name="Nat. Ecol. Evol.">
        <title>Scallop genome provides insights into evolution of bilaterian karyotype and development.</title>
        <authorList>
            <person name="Wang S."/>
            <person name="Zhang J."/>
            <person name="Jiao W."/>
            <person name="Li J."/>
            <person name="Xun X."/>
            <person name="Sun Y."/>
            <person name="Guo X."/>
            <person name="Huan P."/>
            <person name="Dong B."/>
            <person name="Zhang L."/>
            <person name="Hu X."/>
            <person name="Sun X."/>
            <person name="Wang J."/>
            <person name="Zhao C."/>
            <person name="Wang Y."/>
            <person name="Wang D."/>
            <person name="Huang X."/>
            <person name="Wang R."/>
            <person name="Lv J."/>
            <person name="Li Y."/>
            <person name="Zhang Z."/>
            <person name="Liu B."/>
            <person name="Lu W."/>
            <person name="Hui Y."/>
            <person name="Liang J."/>
            <person name="Zhou Z."/>
            <person name="Hou R."/>
            <person name="Li X."/>
            <person name="Liu Y."/>
            <person name="Li H."/>
            <person name="Ning X."/>
            <person name="Lin Y."/>
            <person name="Zhao L."/>
            <person name="Xing Q."/>
            <person name="Dou J."/>
            <person name="Li Y."/>
            <person name="Mao J."/>
            <person name="Guo H."/>
            <person name="Dou H."/>
            <person name="Li T."/>
            <person name="Mu C."/>
            <person name="Jiang W."/>
            <person name="Fu Q."/>
            <person name="Fu X."/>
            <person name="Miao Y."/>
            <person name="Liu J."/>
            <person name="Yu Q."/>
            <person name="Li R."/>
            <person name="Liao H."/>
            <person name="Li X."/>
            <person name="Kong Y."/>
            <person name="Jiang Z."/>
            <person name="Chourrout D."/>
            <person name="Li R."/>
            <person name="Bao Z."/>
        </authorList>
    </citation>
    <scope>NUCLEOTIDE SEQUENCE [LARGE SCALE GENOMIC DNA]</scope>
    <source>
        <strain evidence="2 3">PY_sf001</strain>
    </source>
</reference>
<feature type="coiled-coil region" evidence="1">
    <location>
        <begin position="156"/>
        <end position="212"/>
    </location>
</feature>
<accession>A0A210QP76</accession>
<proteinExistence type="predicted"/>
<dbReference type="OrthoDB" id="6160599at2759"/>
<evidence type="ECO:0000256" key="1">
    <source>
        <dbReference type="SAM" id="Coils"/>
    </source>
</evidence>
<evidence type="ECO:0000313" key="3">
    <source>
        <dbReference type="Proteomes" id="UP000242188"/>
    </source>
</evidence>
<evidence type="ECO:0000313" key="2">
    <source>
        <dbReference type="EMBL" id="OWF50537.1"/>
    </source>
</evidence>
<sequence length="313" mass="34727">MATGGQSSSHPCHNLSNPSKRLFWCRHCMAKFIDPIQRWRHSKTCKKIVSSNPRQEIVSTDGRILQVVAGTTEGSVVVSNLAPLEEPEPSVSKRKIRKLVMNDLKCQICDRGFISLDEMREHVKHPCRKFKEEVIPVAGVSITLPDLEQTEQHEEEAEKASALNSLEANLQQMEQSLAMRSDVADEVVANQIESLLKAAQVLQQQQQQEQQSAAATYQLLAADDLGNVDTQYVITTNPDHYEDGQFEAVTVETVATLENIVPQVAMCPEVAQQQVVLQSNIEPDDLQLISETVTVPTFELGHSEGGTGDWKTS</sequence>